<dbReference type="SUPFAM" id="SSF53613">
    <property type="entry name" value="Ribokinase-like"/>
    <property type="match status" value="1"/>
</dbReference>
<dbReference type="PROSITE" id="PS00584">
    <property type="entry name" value="PFKB_KINASES_2"/>
    <property type="match status" value="1"/>
</dbReference>
<dbReference type="PIRSF" id="PIRSF000535">
    <property type="entry name" value="1PFK/6PFK/LacC"/>
    <property type="match status" value="1"/>
</dbReference>
<dbReference type="PANTHER" id="PTHR46566:SF1">
    <property type="entry name" value="1-PHOSPHOFRUCTOKINASE"/>
    <property type="match status" value="1"/>
</dbReference>
<dbReference type="UniPathway" id="UPA00704">
    <property type="reaction ID" value="UER00715"/>
</dbReference>
<dbReference type="GO" id="GO:0044281">
    <property type="term" value="P:small molecule metabolic process"/>
    <property type="evidence" value="ECO:0007669"/>
    <property type="project" value="UniProtKB-ARBA"/>
</dbReference>
<dbReference type="FunFam" id="3.40.1190.20:FF:000001">
    <property type="entry name" value="Phosphofructokinase"/>
    <property type="match status" value="1"/>
</dbReference>
<dbReference type="GO" id="GO:0009024">
    <property type="term" value="F:tagatose-6-phosphate kinase activity"/>
    <property type="evidence" value="ECO:0007669"/>
    <property type="project" value="UniProtKB-EC"/>
</dbReference>
<dbReference type="GO" id="GO:0005829">
    <property type="term" value="C:cytosol"/>
    <property type="evidence" value="ECO:0007669"/>
    <property type="project" value="TreeGrafter"/>
</dbReference>
<dbReference type="NCBIfam" id="TIGR03168">
    <property type="entry name" value="1-PFK"/>
    <property type="match status" value="1"/>
</dbReference>
<sequence>MIYTVTFSPCLDYAVWVDELKLGEVNRVDKEHMLPGGKGINVSIVLHNLGYDSMALGFVSGFTGREIEAQVKEMGLSCNFIHLNQGNSRINIKLKAEEETDINGIGPVIEEKHLQKLFEQLERLKENDILVLAGSIPNGVSSTIYCEIMERLKENKVKIVVDATNDLLVNVLEKKPFLIKPNNHELGEIFGIEISKKEDIVYYAKKLQEMGARNVLVSMAGDGAVFISEEGNCLESKAPKGKVVNSVGAGDSMVAGFLAGYLERRDYEYAFKMGVATGSASAFSNQLAKKEEVLQLLKTIL</sequence>
<evidence type="ECO:0000256" key="4">
    <source>
        <dbReference type="ARBA" id="ARBA00022777"/>
    </source>
</evidence>
<evidence type="ECO:0000256" key="3">
    <source>
        <dbReference type="ARBA" id="ARBA00022741"/>
    </source>
</evidence>
<dbReference type="GO" id="GO:0005524">
    <property type="term" value="F:ATP binding"/>
    <property type="evidence" value="ECO:0007669"/>
    <property type="project" value="UniProtKB-UniRule"/>
</dbReference>
<dbReference type="CDD" id="cd01164">
    <property type="entry name" value="FruK_PfkB_like"/>
    <property type="match status" value="1"/>
</dbReference>
<dbReference type="PANTHER" id="PTHR46566">
    <property type="entry name" value="1-PHOSPHOFRUCTOKINASE-RELATED"/>
    <property type="match status" value="1"/>
</dbReference>
<dbReference type="InterPro" id="IPR017583">
    <property type="entry name" value="Tagatose/fructose_Pkinase"/>
</dbReference>
<reference evidence="10 11" key="2">
    <citation type="submission" date="2020-02" db="EMBL/GenBank/DDBJ databases">
        <title>Candidatus Galacturonibacter soehngenii shows hetero-acetogenic catabolism of galacturonic acid but lacks a canonical carbon monoxide dehydrogenase/acetyl-CoA synthase complex.</title>
        <authorList>
            <person name="Diender M."/>
            <person name="Stouten G.R."/>
            <person name="Petersen J.F."/>
            <person name="Nielsen P.H."/>
            <person name="Dueholm M.S."/>
            <person name="Pronk J.T."/>
            <person name="Van Loosdrecht M.C.M."/>
        </authorList>
    </citation>
    <scope>NUCLEOTIDE SEQUENCE [LARGE SCALE GENOMIC DNA]</scope>
    <source>
        <strain evidence="10">GalUA</strain>
    </source>
</reference>
<feature type="domain" description="Carbohydrate kinase PfkB" evidence="9">
    <location>
        <begin position="18"/>
        <end position="284"/>
    </location>
</feature>
<dbReference type="GO" id="GO:0016052">
    <property type="term" value="P:carbohydrate catabolic process"/>
    <property type="evidence" value="ECO:0007669"/>
    <property type="project" value="UniProtKB-ARBA"/>
</dbReference>
<keyword evidence="4 8" id="KW-0418">Kinase</keyword>
<gene>
    <name evidence="10" type="primary">pfkB</name>
    <name evidence="10" type="ORF">F7O84_02300</name>
</gene>
<protein>
    <recommendedName>
        <fullName evidence="7">Tagatose-6-phosphate kinase</fullName>
        <ecNumber evidence="7">2.7.1.144</ecNumber>
    </recommendedName>
</protein>
<comment type="catalytic activity">
    <reaction evidence="7">
        <text>D-tagatofuranose 6-phosphate + ATP = D-tagatofuranose 1,6-bisphosphate + ADP + H(+)</text>
        <dbReference type="Rhea" id="RHEA:12420"/>
        <dbReference type="ChEBI" id="CHEBI:15378"/>
        <dbReference type="ChEBI" id="CHEBI:30616"/>
        <dbReference type="ChEBI" id="CHEBI:58694"/>
        <dbReference type="ChEBI" id="CHEBI:58695"/>
        <dbReference type="ChEBI" id="CHEBI:456216"/>
        <dbReference type="EC" id="2.7.1.144"/>
    </reaction>
</comment>
<dbReference type="RefSeq" id="WP_151141419.1">
    <property type="nucleotide sequence ID" value="NZ_WAGX01000003.1"/>
</dbReference>
<dbReference type="NCBIfam" id="TIGR03828">
    <property type="entry name" value="pfkB"/>
    <property type="match status" value="1"/>
</dbReference>
<keyword evidence="3 7" id="KW-0547">Nucleotide-binding</keyword>
<evidence type="ECO:0000256" key="6">
    <source>
        <dbReference type="ARBA" id="ARBA00047745"/>
    </source>
</evidence>
<dbReference type="GO" id="GO:0005988">
    <property type="term" value="P:lactose metabolic process"/>
    <property type="evidence" value="ECO:0007669"/>
    <property type="project" value="UniProtKB-KW"/>
</dbReference>
<proteinExistence type="inferred from homology"/>
<dbReference type="InterPro" id="IPR022463">
    <property type="entry name" value="1-PFruKinase"/>
</dbReference>
<evidence type="ECO:0000256" key="5">
    <source>
        <dbReference type="ARBA" id="ARBA00022840"/>
    </source>
</evidence>
<comment type="pathway">
    <text evidence="7">Carbohydrate metabolism; D-tagatose 6-phosphate degradation; D-glyceraldehyde 3-phosphate and glycerone phosphate from D-tagatose 6-phosphate: step 1/2.</text>
</comment>
<dbReference type="GO" id="GO:2001059">
    <property type="term" value="P:D-tagatose 6-phosphate catabolic process"/>
    <property type="evidence" value="ECO:0007669"/>
    <property type="project" value="UniProtKB-UniPathway"/>
</dbReference>
<dbReference type="EC" id="2.7.1.144" evidence="7"/>
<reference evidence="10 11" key="1">
    <citation type="submission" date="2019-09" db="EMBL/GenBank/DDBJ databases">
        <authorList>
            <person name="Valk L.C."/>
        </authorList>
    </citation>
    <scope>NUCLEOTIDE SEQUENCE [LARGE SCALE GENOMIC DNA]</scope>
    <source>
        <strain evidence="10">GalUA</strain>
    </source>
</reference>
<accession>A0A7V7UI17</accession>
<dbReference type="InterPro" id="IPR029056">
    <property type="entry name" value="Ribokinase-like"/>
</dbReference>
<evidence type="ECO:0000256" key="1">
    <source>
        <dbReference type="ARBA" id="ARBA00005380"/>
    </source>
</evidence>
<dbReference type="GO" id="GO:0008662">
    <property type="term" value="F:1-phosphofructokinase activity"/>
    <property type="evidence" value="ECO:0007669"/>
    <property type="project" value="UniProtKB-UniRule"/>
</dbReference>
<evidence type="ECO:0000259" key="9">
    <source>
        <dbReference type="Pfam" id="PF00294"/>
    </source>
</evidence>
<dbReference type="EMBL" id="WAGX01000003">
    <property type="protein sequence ID" value="KAB1440678.1"/>
    <property type="molecule type" value="Genomic_DNA"/>
</dbReference>
<evidence type="ECO:0000256" key="7">
    <source>
        <dbReference type="PIRNR" id="PIRNR000535"/>
    </source>
</evidence>
<comment type="similarity">
    <text evidence="7">Belongs to the carbohydrate kinase PfkB family. LacC subfamily.</text>
</comment>
<comment type="caution">
    <text evidence="10">The sequence shown here is derived from an EMBL/GenBank/DDBJ whole genome shotgun (WGS) entry which is preliminary data.</text>
</comment>
<comment type="similarity">
    <text evidence="1">Belongs to the carbohydrate kinase pfkB family.</text>
</comment>
<keyword evidence="2 7" id="KW-0808">Transferase</keyword>
<keyword evidence="11" id="KW-1185">Reference proteome</keyword>
<dbReference type="Pfam" id="PF00294">
    <property type="entry name" value="PfkB"/>
    <property type="match status" value="1"/>
</dbReference>
<evidence type="ECO:0000313" key="10">
    <source>
        <dbReference type="EMBL" id="KAB1440678.1"/>
    </source>
</evidence>
<organism evidence="10 11">
    <name type="scientific">Candidatus Galacturonatibacter soehngenii</name>
    <dbReference type="NCBI Taxonomy" id="2307010"/>
    <lineage>
        <taxon>Bacteria</taxon>
        <taxon>Bacillati</taxon>
        <taxon>Bacillota</taxon>
        <taxon>Clostridia</taxon>
        <taxon>Lachnospirales</taxon>
        <taxon>Lachnospiraceae</taxon>
        <taxon>Candidatus Galacturonatibacter</taxon>
    </lineage>
</organism>
<dbReference type="InterPro" id="IPR011611">
    <property type="entry name" value="PfkB_dom"/>
</dbReference>
<dbReference type="OrthoDB" id="9801219at2"/>
<comment type="catalytic activity">
    <reaction evidence="6 8">
        <text>beta-D-fructose 1-phosphate + ATP = beta-D-fructose 1,6-bisphosphate + ADP + H(+)</text>
        <dbReference type="Rhea" id="RHEA:14213"/>
        <dbReference type="ChEBI" id="CHEBI:15378"/>
        <dbReference type="ChEBI" id="CHEBI:30616"/>
        <dbReference type="ChEBI" id="CHEBI:32966"/>
        <dbReference type="ChEBI" id="CHEBI:138881"/>
        <dbReference type="ChEBI" id="CHEBI:456216"/>
        <dbReference type="EC" id="2.7.1.56"/>
    </reaction>
</comment>
<evidence type="ECO:0000256" key="2">
    <source>
        <dbReference type="ARBA" id="ARBA00022679"/>
    </source>
</evidence>
<comment type="function">
    <text evidence="8">Catalyzes the ATP-dependent phosphorylation of fructose-l-phosphate to fructose-l,6-bisphosphate.</text>
</comment>
<keyword evidence="5 7" id="KW-0067">ATP-binding</keyword>
<dbReference type="Gene3D" id="3.40.1190.20">
    <property type="match status" value="1"/>
</dbReference>
<name>A0A7V7UI17_9FIRM</name>
<dbReference type="Proteomes" id="UP000461768">
    <property type="component" value="Unassembled WGS sequence"/>
</dbReference>
<dbReference type="AlphaFoldDB" id="A0A7V7UI17"/>
<keyword evidence="7" id="KW-0423">Lactose metabolism</keyword>
<dbReference type="InterPro" id="IPR002173">
    <property type="entry name" value="Carboh/pur_kinase_PfkB_CS"/>
</dbReference>
<evidence type="ECO:0000313" key="11">
    <source>
        <dbReference type="Proteomes" id="UP000461768"/>
    </source>
</evidence>
<evidence type="ECO:0000256" key="8">
    <source>
        <dbReference type="RuleBase" id="RU369061"/>
    </source>
</evidence>